<evidence type="ECO:0000313" key="2">
    <source>
        <dbReference type="Proteomes" id="UP001447857"/>
    </source>
</evidence>
<sequence length="437" mass="49896">MDFENLFTNFKGLGIERLPTKDVAKFLTDFFDVSLYKKLRGEQKESQIFKSYNNNEDFWKDCLQNKIFAGKTIKLENFCLIEWLPYSPGLYYTKRAFNSRMEARSMMSADKNEYLPLGKMNMMLGGVGSVRLAPEKSNFYLNATSTGTSHQGIPIIVSKEVYNQFIDEIKHQGYSTVDIIGTIEILPIEKALINYAREIPKYSLVITSIAKRKIVEKEILVSVSAIYSSEPYDNYSTGHYWSFASFSPDESEVELTKAVEWIEQYALRYSNGKPKILTDFDEHKSHFNADIEFKLQNIMSGNINEELLVKYSEKFKIIINKTVMGDNIENNSGNIIKGNTGNVVATNSGDINVSNSFNKVKDKYGEDIANALIKVDEIIKKEGNEEAKEQFFTFNEELEKEQPKRSTLKALWEGIATAIPLIKSSVEIYDKVKDFIG</sequence>
<dbReference type="Proteomes" id="UP001447857">
    <property type="component" value="Chromosome"/>
</dbReference>
<dbReference type="EMBL" id="CP147988">
    <property type="protein sequence ID" value="WXK48965.1"/>
    <property type="molecule type" value="Genomic_DNA"/>
</dbReference>
<evidence type="ECO:0008006" key="3">
    <source>
        <dbReference type="Google" id="ProtNLM"/>
    </source>
</evidence>
<dbReference type="RefSeq" id="WP_338839650.1">
    <property type="nucleotide sequence ID" value="NZ_CP147988.1"/>
</dbReference>
<keyword evidence="2" id="KW-1185">Reference proteome</keyword>
<gene>
    <name evidence="1" type="ORF">V6624_18250</name>
</gene>
<reference evidence="1 2" key="1">
    <citation type="submission" date="2024-02" db="EMBL/GenBank/DDBJ databases">
        <title>complete genome of Flavobacterium ginsenosidimutans Str. YTB16.</title>
        <authorList>
            <person name="Wang Q."/>
        </authorList>
    </citation>
    <scope>NUCLEOTIDE SEQUENCE [LARGE SCALE GENOMIC DNA]</scope>
    <source>
        <strain evidence="1 2">YTB16</strain>
    </source>
</reference>
<protein>
    <recommendedName>
        <fullName evidence="3">YcaO domain-containing protein</fullName>
    </recommendedName>
</protein>
<name>A0ABZ2Q6Q4_9FLAO</name>
<proteinExistence type="predicted"/>
<organism evidence="1 2">
    <name type="scientific">Flavobacterium ginsenosidimutans</name>
    <dbReference type="NCBI Taxonomy" id="687844"/>
    <lineage>
        <taxon>Bacteria</taxon>
        <taxon>Pseudomonadati</taxon>
        <taxon>Bacteroidota</taxon>
        <taxon>Flavobacteriia</taxon>
        <taxon>Flavobacteriales</taxon>
        <taxon>Flavobacteriaceae</taxon>
        <taxon>Flavobacterium</taxon>
    </lineage>
</organism>
<accession>A0ABZ2Q6Q4</accession>
<evidence type="ECO:0000313" key="1">
    <source>
        <dbReference type="EMBL" id="WXK48965.1"/>
    </source>
</evidence>